<dbReference type="AlphaFoldDB" id="A0A3B0YNN2"/>
<dbReference type="CDD" id="cd00207">
    <property type="entry name" value="fer2"/>
    <property type="match status" value="1"/>
</dbReference>
<dbReference type="InterPro" id="IPR012675">
    <property type="entry name" value="Beta-grasp_dom_sf"/>
</dbReference>
<dbReference type="PANTHER" id="PTHR43644:SF1">
    <property type="entry name" value="NAD(P)H-FLAVIN REDUCTASE"/>
    <property type="match status" value="1"/>
</dbReference>
<dbReference type="InterPro" id="IPR036010">
    <property type="entry name" value="2Fe-2S_ferredoxin-like_sf"/>
</dbReference>
<dbReference type="Gene3D" id="3.10.20.30">
    <property type="match status" value="1"/>
</dbReference>
<dbReference type="GO" id="GO:0051536">
    <property type="term" value="F:iron-sulfur cluster binding"/>
    <property type="evidence" value="ECO:0007669"/>
    <property type="project" value="InterPro"/>
</dbReference>
<dbReference type="PROSITE" id="PS51085">
    <property type="entry name" value="2FE2S_FER_2"/>
    <property type="match status" value="1"/>
</dbReference>
<sequence>MTQLLTLSKAARLVGVKRNTLQQKIREGELSTFEGLLDINELLRVYPETQVEDNTMLEHVNSIKRKAVAKLVEDHKGPAPGIFVRKLDALQERLFSELENNQTMVKLLKLINRTLQNSESNQDTITSLKPILKNFFSQTPSTTNNNDLHSLLNHLPLEVFINYARLSHSGHEFSLDPNETILEAALRAGLSIPYGCNDGSCGRCKCKVNTGLTRQIRHQSHRLSEDELKQGYILPCAWTSLTDIELDAAIAQTNADIEEQAIKCHIKSVIKQRELLVVTLKTPASQRLRFLAGQTIEISINSRSKSIRLPIASCPCEQGTLQIHINDHYREFCGYFIDPQNQHVPVSIKGPFGNNVLNLNSGNSLIFMASHQHFSHIKGLIEQAMALEISEQIDLFWMTEKNQNSPFENNFRAWADAIDNFHFHPIAIDIDNSEPLMTALTSVESAIEHLPNHDFYCCLDDNELQTLRTFLHGRGVAHAQMHLIPAL</sequence>
<evidence type="ECO:0000313" key="4">
    <source>
        <dbReference type="EMBL" id="VAW75889.1"/>
    </source>
</evidence>
<dbReference type="SUPFAM" id="SSF54292">
    <property type="entry name" value="2Fe-2S ferredoxin-like"/>
    <property type="match status" value="1"/>
</dbReference>
<dbReference type="SUPFAM" id="SSF52343">
    <property type="entry name" value="Ferredoxin reductase-like, C-terminal NADP-linked domain"/>
    <property type="match status" value="1"/>
</dbReference>
<protein>
    <recommendedName>
        <fullName evidence="3">2Fe-2S ferredoxin-type domain-containing protein</fullName>
    </recommendedName>
</protein>
<evidence type="ECO:0000256" key="1">
    <source>
        <dbReference type="ARBA" id="ARBA00022630"/>
    </source>
</evidence>
<feature type="domain" description="2Fe-2S ferredoxin-type" evidence="3">
    <location>
        <begin position="157"/>
        <end position="252"/>
    </location>
</feature>
<proteinExistence type="predicted"/>
<dbReference type="InterPro" id="IPR017938">
    <property type="entry name" value="Riboflavin_synthase-like_b-brl"/>
</dbReference>
<name>A0A3B0YNN2_9ZZZZ</name>
<dbReference type="EMBL" id="UOFL01000094">
    <property type="protein sequence ID" value="VAW75889.1"/>
    <property type="molecule type" value="Genomic_DNA"/>
</dbReference>
<gene>
    <name evidence="4" type="ORF">MNBD_GAMMA12-651</name>
</gene>
<dbReference type="Gene3D" id="2.40.30.10">
    <property type="entry name" value="Translation factors"/>
    <property type="match status" value="1"/>
</dbReference>
<organism evidence="4">
    <name type="scientific">hydrothermal vent metagenome</name>
    <dbReference type="NCBI Taxonomy" id="652676"/>
    <lineage>
        <taxon>unclassified sequences</taxon>
        <taxon>metagenomes</taxon>
        <taxon>ecological metagenomes</taxon>
    </lineage>
</organism>
<evidence type="ECO:0000256" key="2">
    <source>
        <dbReference type="ARBA" id="ARBA00022827"/>
    </source>
</evidence>
<dbReference type="PANTHER" id="PTHR43644">
    <property type="entry name" value="NA(+)-TRANSLOCATING NADH-QUINONE REDUCTASE SUBUNIT"/>
    <property type="match status" value="1"/>
</dbReference>
<keyword evidence="2" id="KW-0274">FAD</keyword>
<evidence type="ECO:0000259" key="3">
    <source>
        <dbReference type="PROSITE" id="PS51085"/>
    </source>
</evidence>
<dbReference type="InterPro" id="IPR001041">
    <property type="entry name" value="2Fe-2S_ferredoxin-type"/>
</dbReference>
<dbReference type="Pfam" id="PF00111">
    <property type="entry name" value="Fer2"/>
    <property type="match status" value="1"/>
</dbReference>
<accession>A0A3B0YNN2</accession>
<reference evidence="4" key="1">
    <citation type="submission" date="2018-06" db="EMBL/GenBank/DDBJ databases">
        <authorList>
            <person name="Zhirakovskaya E."/>
        </authorList>
    </citation>
    <scope>NUCLEOTIDE SEQUENCE</scope>
</reference>
<dbReference type="InterPro" id="IPR039261">
    <property type="entry name" value="FNR_nucleotide-bd"/>
</dbReference>
<keyword evidence="1" id="KW-0285">Flavoprotein</keyword>
<dbReference type="SUPFAM" id="SSF63380">
    <property type="entry name" value="Riboflavin synthase domain-like"/>
    <property type="match status" value="1"/>
</dbReference>